<sequence length="433" mass="49121">MYAEITMKPKVYFETYGCALNRADESVMKAILKDKGYEIVDNPKEADVIVINTCIVRYDTEVRMIKRLKDLAKLGKKLIVAGCMARALPSHVRRVVREAILLAPQSITRIHEAIEAPPATMFIEDEKSLDYVGVVVEGVKAVIAVGEGCIDECAFCIVRRARPKLKSIPIERVVKAVREAISKGAREIEITAQDLAVYGIDIYGKYALIDLLNAILELEYDFKLRIGQLNPRHLIKYLDEIIEVLKDPRVYKHVHIPLQSGSNKVLAIMNRSSTVEEFIQIVRELRSKIEGIHIATDIIVGHPGEDELSFLESVKVIAEYDIDRVHIARYSIRPFTPAASMPQIPDNVKKLRSRYIERVYQLIALSKYLEYVNSYSVAIVTERGTHSDSYIARLFNYIPVVIKTPNVLGKSLLIHIKEATFYDLRGEVIREVE</sequence>
<keyword evidence="7 11" id="KW-0479">Metal-binding</keyword>
<dbReference type="InterPro" id="IPR007197">
    <property type="entry name" value="rSAM"/>
</dbReference>
<comment type="catalytic activity">
    <reaction evidence="10 11">
        <text>N(6)-L-threonylcarbamoyladenosine(37) in tRNA + (sulfur carrier)-SH + AH2 + 2 S-adenosyl-L-methionine = 2-methylsulfanyl-N(6)-L-threonylcarbamoyladenosine(37) in tRNA + (sulfur carrier)-H + 5'-deoxyadenosine + L-methionine + A + S-adenosyl-L-homocysteine + 2 H(+)</text>
        <dbReference type="Rhea" id="RHEA:37075"/>
        <dbReference type="Rhea" id="RHEA-COMP:10163"/>
        <dbReference type="Rhea" id="RHEA-COMP:11092"/>
        <dbReference type="Rhea" id="RHEA-COMP:14737"/>
        <dbReference type="Rhea" id="RHEA-COMP:14739"/>
        <dbReference type="ChEBI" id="CHEBI:13193"/>
        <dbReference type="ChEBI" id="CHEBI:15378"/>
        <dbReference type="ChEBI" id="CHEBI:17319"/>
        <dbReference type="ChEBI" id="CHEBI:17499"/>
        <dbReference type="ChEBI" id="CHEBI:29917"/>
        <dbReference type="ChEBI" id="CHEBI:57844"/>
        <dbReference type="ChEBI" id="CHEBI:57856"/>
        <dbReference type="ChEBI" id="CHEBI:59789"/>
        <dbReference type="ChEBI" id="CHEBI:64428"/>
        <dbReference type="ChEBI" id="CHEBI:74418"/>
        <dbReference type="ChEBI" id="CHEBI:74420"/>
        <dbReference type="EC" id="2.8.4.5"/>
    </reaction>
</comment>
<evidence type="ECO:0000256" key="6">
    <source>
        <dbReference type="ARBA" id="ARBA00022694"/>
    </source>
</evidence>
<dbReference type="GO" id="GO:0051539">
    <property type="term" value="F:4 iron, 4 sulfur cluster binding"/>
    <property type="evidence" value="ECO:0007669"/>
    <property type="project" value="UniProtKB-UniRule"/>
</dbReference>
<proteinExistence type="inferred from homology"/>
<dbReference type="PANTHER" id="PTHR11918:SF45">
    <property type="entry name" value="THREONYLCARBAMOYLADENOSINE TRNA METHYLTHIOTRANSFERASE"/>
    <property type="match status" value="1"/>
</dbReference>
<dbReference type="PROSITE" id="PS51449">
    <property type="entry name" value="MTTASE_N"/>
    <property type="match status" value="1"/>
</dbReference>
<protein>
    <recommendedName>
        <fullName evidence="11">tRNA-t(6)A37 methylthiotransferase</fullName>
        <ecNumber evidence="11">2.8.4.5</ecNumber>
    </recommendedName>
</protein>
<dbReference type="EMBL" id="DQTV01000123">
    <property type="protein sequence ID" value="HIP57606.1"/>
    <property type="molecule type" value="Genomic_DNA"/>
</dbReference>
<dbReference type="Pfam" id="PF04055">
    <property type="entry name" value="Radical_SAM"/>
    <property type="match status" value="1"/>
</dbReference>
<accession>A0A832Z0F2</accession>
<dbReference type="NCBIfam" id="TIGR00089">
    <property type="entry name" value="MiaB/RimO family radical SAM methylthiotransferase"/>
    <property type="match status" value="1"/>
</dbReference>
<keyword evidence="3 11" id="KW-0004">4Fe-4S</keyword>
<dbReference type="InterPro" id="IPR013848">
    <property type="entry name" value="Methylthiotransferase_N"/>
</dbReference>
<evidence type="ECO:0000256" key="4">
    <source>
        <dbReference type="ARBA" id="ARBA00022679"/>
    </source>
</evidence>
<dbReference type="FunFam" id="3.40.50.12160:FF:000003">
    <property type="entry name" value="CDK5 regulatory subunit-associated protein 1"/>
    <property type="match status" value="1"/>
</dbReference>
<evidence type="ECO:0000256" key="11">
    <source>
        <dbReference type="RuleBase" id="RU368081"/>
    </source>
</evidence>
<dbReference type="FunFam" id="3.80.30.20:FF:000002">
    <property type="entry name" value="threonylcarbamoyladenosine tRNA methylthiotransferase isoform X2"/>
    <property type="match status" value="1"/>
</dbReference>
<dbReference type="NCBIfam" id="TIGR01578">
    <property type="entry name" value="MiaB-like-B"/>
    <property type="match status" value="1"/>
</dbReference>
<evidence type="ECO:0000256" key="10">
    <source>
        <dbReference type="ARBA" id="ARBA00051661"/>
    </source>
</evidence>
<gene>
    <name evidence="14" type="ORF">EYH02_06060</name>
</gene>
<evidence type="ECO:0000256" key="3">
    <source>
        <dbReference type="ARBA" id="ARBA00022485"/>
    </source>
</evidence>
<keyword evidence="6 11" id="KW-0819">tRNA processing</keyword>
<dbReference type="InterPro" id="IPR058240">
    <property type="entry name" value="rSAM_sf"/>
</dbReference>
<organism evidence="14 15">
    <name type="scientific">Ignisphaera aggregans</name>
    <dbReference type="NCBI Taxonomy" id="334771"/>
    <lineage>
        <taxon>Archaea</taxon>
        <taxon>Thermoproteota</taxon>
        <taxon>Thermoprotei</taxon>
        <taxon>Desulfurococcales</taxon>
        <taxon>Desulfurococcaceae</taxon>
        <taxon>Ignisphaera</taxon>
    </lineage>
</organism>
<evidence type="ECO:0000256" key="1">
    <source>
        <dbReference type="ARBA" id="ARBA00002399"/>
    </source>
</evidence>
<dbReference type="SFLD" id="SFLDG01082">
    <property type="entry name" value="B12-binding_domain_containing"/>
    <property type="match status" value="1"/>
</dbReference>
<evidence type="ECO:0000256" key="7">
    <source>
        <dbReference type="ARBA" id="ARBA00022723"/>
    </source>
</evidence>
<dbReference type="GO" id="GO:0046872">
    <property type="term" value="F:metal ion binding"/>
    <property type="evidence" value="ECO:0007669"/>
    <property type="project" value="UniProtKB-UniRule"/>
</dbReference>
<evidence type="ECO:0000259" key="12">
    <source>
        <dbReference type="PROSITE" id="PS51449"/>
    </source>
</evidence>
<dbReference type="SMART" id="SM00729">
    <property type="entry name" value="Elp3"/>
    <property type="match status" value="1"/>
</dbReference>
<evidence type="ECO:0000256" key="8">
    <source>
        <dbReference type="ARBA" id="ARBA00023004"/>
    </source>
</evidence>
<dbReference type="InterPro" id="IPR002792">
    <property type="entry name" value="TRAM_dom"/>
</dbReference>
<dbReference type="InterPro" id="IPR023404">
    <property type="entry name" value="rSAM_horseshoe"/>
</dbReference>
<dbReference type="GO" id="GO:0035598">
    <property type="term" value="F:tRNA (N(6)-L-threonylcarbamoyladenosine(37)-C(2))-methylthiotransferase activity"/>
    <property type="evidence" value="ECO:0007669"/>
    <property type="project" value="UniProtKB-UniRule"/>
</dbReference>
<dbReference type="Proteomes" id="UP000605805">
    <property type="component" value="Unassembled WGS sequence"/>
</dbReference>
<evidence type="ECO:0000256" key="5">
    <source>
        <dbReference type="ARBA" id="ARBA00022691"/>
    </source>
</evidence>
<feature type="domain" description="Radical SAM core" evidence="13">
    <location>
        <begin position="135"/>
        <end position="366"/>
    </location>
</feature>
<comment type="function">
    <text evidence="1 11">Catalyzes the methylthiolation of N6-threonylcarbamoyladenosine (t(6)A), leading to the formation of 2-methylthio-N6-threonylcarbamoyladenosine (ms(2)t(6)A) at position 37 in tRNAs that read codons beginning with adenine.</text>
</comment>
<evidence type="ECO:0000256" key="9">
    <source>
        <dbReference type="ARBA" id="ARBA00023014"/>
    </source>
</evidence>
<dbReference type="InterPro" id="IPR006638">
    <property type="entry name" value="Elp3/MiaA/NifB-like_rSAM"/>
</dbReference>
<dbReference type="Pfam" id="PF01938">
    <property type="entry name" value="TRAM"/>
    <property type="match status" value="1"/>
</dbReference>
<comment type="cofactor">
    <cofactor evidence="11">
        <name>[4Fe-4S] cluster</name>
        <dbReference type="ChEBI" id="CHEBI:49883"/>
    </cofactor>
    <text evidence="11">Binds 1 or 2 [4Fe-4S] cluster. One cluster is coordinated with 3 cysteines and an exchangeable S-adenosyl-L-methionine.</text>
</comment>
<dbReference type="InterPro" id="IPR006466">
    <property type="entry name" value="MiaB-like_arc_euk"/>
</dbReference>
<feature type="domain" description="MTTase N-terminal" evidence="12">
    <location>
        <begin position="9"/>
        <end position="119"/>
    </location>
</feature>
<dbReference type="Gene3D" id="3.40.50.12160">
    <property type="entry name" value="Methylthiotransferase, N-terminal domain"/>
    <property type="match status" value="1"/>
</dbReference>
<evidence type="ECO:0000256" key="2">
    <source>
        <dbReference type="ARBA" id="ARBA00008616"/>
    </source>
</evidence>
<comment type="caution">
    <text evidence="14">The sequence shown here is derived from an EMBL/GenBank/DDBJ whole genome shotgun (WGS) entry which is preliminary data.</text>
</comment>
<dbReference type="PROSITE" id="PS51918">
    <property type="entry name" value="RADICAL_SAM"/>
    <property type="match status" value="1"/>
</dbReference>
<name>A0A832Z0F2_9CREN</name>
<keyword evidence="4 11" id="KW-0808">Transferase</keyword>
<dbReference type="PANTHER" id="PTHR11918">
    <property type="entry name" value="RADICAL SAM PROTEINS"/>
    <property type="match status" value="1"/>
</dbReference>
<keyword evidence="8 11" id="KW-0408">Iron</keyword>
<evidence type="ECO:0000259" key="13">
    <source>
        <dbReference type="PROSITE" id="PS51918"/>
    </source>
</evidence>
<reference evidence="14" key="1">
    <citation type="journal article" date="2020" name="ISME J.">
        <title>Gammaproteobacteria mediating utilization of methyl-, sulfur- and petroleum organic compounds in deep ocean hydrothermal plumes.</title>
        <authorList>
            <person name="Zhou Z."/>
            <person name="Liu Y."/>
            <person name="Pan J."/>
            <person name="Cron B.R."/>
            <person name="Toner B.M."/>
            <person name="Anantharaman K."/>
            <person name="Breier J.A."/>
            <person name="Dick G.J."/>
            <person name="Li M."/>
        </authorList>
    </citation>
    <scope>NUCLEOTIDE SEQUENCE</scope>
    <source>
        <strain evidence="14">SZUA-1435</strain>
    </source>
</reference>
<dbReference type="SUPFAM" id="SSF102114">
    <property type="entry name" value="Radical SAM enzymes"/>
    <property type="match status" value="1"/>
</dbReference>
<dbReference type="InterPro" id="IPR038135">
    <property type="entry name" value="Methylthiotransferase_N_sf"/>
</dbReference>
<dbReference type="AlphaFoldDB" id="A0A832Z0F2"/>
<comment type="similarity">
    <text evidence="2 11">Belongs to the methylthiotransferase family. CDKAL1 subfamily.</text>
</comment>
<dbReference type="SFLD" id="SFLDS00029">
    <property type="entry name" value="Radical_SAM"/>
    <property type="match status" value="1"/>
</dbReference>
<evidence type="ECO:0000313" key="14">
    <source>
        <dbReference type="EMBL" id="HIP57606.1"/>
    </source>
</evidence>
<dbReference type="Pfam" id="PF00919">
    <property type="entry name" value="UPF0004"/>
    <property type="match status" value="1"/>
</dbReference>
<dbReference type="Gene3D" id="3.80.30.20">
    <property type="entry name" value="tm_1862 like domain"/>
    <property type="match status" value="1"/>
</dbReference>
<dbReference type="EC" id="2.8.4.5" evidence="11"/>
<keyword evidence="5 11" id="KW-0949">S-adenosyl-L-methionine</keyword>
<dbReference type="InterPro" id="IPR005839">
    <property type="entry name" value="Methylthiotransferase"/>
</dbReference>
<evidence type="ECO:0000313" key="15">
    <source>
        <dbReference type="Proteomes" id="UP000605805"/>
    </source>
</evidence>
<keyword evidence="9 11" id="KW-0411">Iron-sulfur</keyword>